<dbReference type="EMBL" id="CP017708">
    <property type="protein sequence ID" value="AOY80017.1"/>
    <property type="molecule type" value="Genomic_DNA"/>
</dbReference>
<gene>
    <name evidence="3" type="ORF">BJP36_08835</name>
</gene>
<dbReference type="Proteomes" id="UP000176944">
    <property type="component" value="Chromosome"/>
</dbReference>
<evidence type="ECO:0000259" key="2">
    <source>
        <dbReference type="Pfam" id="PF13340"/>
    </source>
</evidence>
<dbReference type="AlphaFoldDB" id="A0A1D9FXD4"/>
<name>A0A1D9FXD4_MOOP1</name>
<organism evidence="3 4">
    <name type="scientific">Moorena producens (strain JHB)</name>
    <dbReference type="NCBI Taxonomy" id="1454205"/>
    <lineage>
        <taxon>Bacteria</taxon>
        <taxon>Bacillati</taxon>
        <taxon>Cyanobacteriota</taxon>
        <taxon>Cyanophyceae</taxon>
        <taxon>Coleofasciculales</taxon>
        <taxon>Coleofasciculaceae</taxon>
        <taxon>Moorena</taxon>
    </lineage>
</organism>
<dbReference type="PANTHER" id="PTHR30007">
    <property type="entry name" value="PHP DOMAIN PROTEIN"/>
    <property type="match status" value="1"/>
</dbReference>
<protein>
    <recommendedName>
        <fullName evidence="2">Insertion element IS402-like domain-containing protein</fullName>
    </recommendedName>
</protein>
<dbReference type="PANTHER" id="PTHR30007:SF0">
    <property type="entry name" value="TRANSPOSASE"/>
    <property type="match status" value="1"/>
</dbReference>
<dbReference type="NCBIfam" id="NF033580">
    <property type="entry name" value="transpos_IS5_3"/>
    <property type="match status" value="1"/>
</dbReference>
<proteinExistence type="predicted"/>
<evidence type="ECO:0000256" key="1">
    <source>
        <dbReference type="SAM" id="MobiDB-lite"/>
    </source>
</evidence>
<evidence type="ECO:0000313" key="4">
    <source>
        <dbReference type="Proteomes" id="UP000176944"/>
    </source>
</evidence>
<feature type="domain" description="Insertion element IS402-like" evidence="2">
    <location>
        <begin position="5"/>
        <end position="77"/>
    </location>
</feature>
<dbReference type="Pfam" id="PF13340">
    <property type="entry name" value="DUF4096"/>
    <property type="match status" value="1"/>
</dbReference>
<evidence type="ECO:0000313" key="3">
    <source>
        <dbReference type="EMBL" id="AOY80017.1"/>
    </source>
</evidence>
<dbReference type="InterPro" id="IPR025161">
    <property type="entry name" value="IS402-like_dom"/>
</dbReference>
<feature type="region of interest" description="Disordered" evidence="1">
    <location>
        <begin position="86"/>
        <end position="111"/>
    </location>
</feature>
<accession>A0A1D9FXD4</accession>
<reference evidence="4" key="1">
    <citation type="submission" date="2016-10" db="EMBL/GenBank/DDBJ databases">
        <title>Comparative genomics uncovers the prolific and rare metabolic potential of the cyanobacterial genus Moorea.</title>
        <authorList>
            <person name="Leao T."/>
            <person name="Castelao G."/>
            <person name="Korobeynikov A."/>
            <person name="Monroe E.A."/>
            <person name="Podell S."/>
            <person name="Glukhov E."/>
            <person name="Allen E."/>
            <person name="Gerwick W.H."/>
            <person name="Gerwick L."/>
        </authorList>
    </citation>
    <scope>NUCLEOTIDE SEQUENCE [LARGE SCALE GENOMIC DNA]</scope>
    <source>
        <strain evidence="4">JHB</strain>
    </source>
</reference>
<sequence length="129" mass="14666">MRATISDAEWKIIEPLIPAAKTGGRPRTVNMREVVNGIFYVLKTGCSWEMIPNDLPPSSTVYSYFRIFERFGVWKKINQELRRELRTSVERHSKPSAGSMDSQSVKTTGKRGKYTALTVGKKLREESAI</sequence>